<keyword evidence="3" id="KW-0804">Transcription</keyword>
<protein>
    <submittedName>
        <fullName evidence="5">AraC family transcriptional regulator</fullName>
    </submittedName>
</protein>
<dbReference type="PROSITE" id="PS00041">
    <property type="entry name" value="HTH_ARAC_FAMILY_1"/>
    <property type="match status" value="1"/>
</dbReference>
<evidence type="ECO:0000256" key="1">
    <source>
        <dbReference type="ARBA" id="ARBA00023015"/>
    </source>
</evidence>
<evidence type="ECO:0000313" key="6">
    <source>
        <dbReference type="Proteomes" id="UP001165367"/>
    </source>
</evidence>
<keyword evidence="2" id="KW-0238">DNA-binding</keyword>
<dbReference type="RefSeq" id="WP_237874296.1">
    <property type="nucleotide sequence ID" value="NZ_JAKLTR010000010.1"/>
</dbReference>
<dbReference type="PROSITE" id="PS01124">
    <property type="entry name" value="HTH_ARAC_FAMILY_2"/>
    <property type="match status" value="1"/>
</dbReference>
<dbReference type="InterPro" id="IPR037923">
    <property type="entry name" value="HTH-like"/>
</dbReference>
<dbReference type="Pfam" id="PF02311">
    <property type="entry name" value="AraC_binding"/>
    <property type="match status" value="1"/>
</dbReference>
<evidence type="ECO:0000256" key="2">
    <source>
        <dbReference type="ARBA" id="ARBA00023125"/>
    </source>
</evidence>
<keyword evidence="6" id="KW-1185">Reference proteome</keyword>
<dbReference type="InterPro" id="IPR018062">
    <property type="entry name" value="HTH_AraC-typ_CS"/>
</dbReference>
<dbReference type="InterPro" id="IPR020449">
    <property type="entry name" value="Tscrpt_reg_AraC-type_HTH"/>
</dbReference>
<dbReference type="InterPro" id="IPR014710">
    <property type="entry name" value="RmlC-like_jellyroll"/>
</dbReference>
<feature type="domain" description="HTH araC/xylS-type" evidence="4">
    <location>
        <begin position="188"/>
        <end position="286"/>
    </location>
</feature>
<dbReference type="InterPro" id="IPR003313">
    <property type="entry name" value="AraC-bd"/>
</dbReference>
<dbReference type="Gene3D" id="2.60.120.10">
    <property type="entry name" value="Jelly Rolls"/>
    <property type="match status" value="1"/>
</dbReference>
<dbReference type="Pfam" id="PF12833">
    <property type="entry name" value="HTH_18"/>
    <property type="match status" value="1"/>
</dbReference>
<gene>
    <name evidence="5" type="ORF">LZZ85_16385</name>
</gene>
<organism evidence="5 6">
    <name type="scientific">Terrimonas ginsenosidimutans</name>
    <dbReference type="NCBI Taxonomy" id="2908004"/>
    <lineage>
        <taxon>Bacteria</taxon>
        <taxon>Pseudomonadati</taxon>
        <taxon>Bacteroidota</taxon>
        <taxon>Chitinophagia</taxon>
        <taxon>Chitinophagales</taxon>
        <taxon>Chitinophagaceae</taxon>
        <taxon>Terrimonas</taxon>
    </lineage>
</organism>
<dbReference type="SUPFAM" id="SSF46689">
    <property type="entry name" value="Homeodomain-like"/>
    <property type="match status" value="2"/>
</dbReference>
<sequence length="290" mass="33925">MKKKQPVERDIIDFRRSGWNDIMLLGKYNYKQAHEELPPHSHRQTLEICYCSKGEQIYEVNGTLYKIKGGDLFVTFPGEVHSTGKYPEEKGELYWMMIRIPTGKTKQSFLQYDLTLASEWHKRLLNLPRHFRGNNHLRLLLEEIFRVHKSAKTALRQIELRHSIASFLLEVISAARTPVLSRQTGRMEKIDSFIKEKIDEPVVLDEVAKLVGLSLSRFKAWFKEETGTTPLDYVLKYKIRTACEWLSKPDRSIADIAFETGFQNQQYFSTVFKKYMGMSPGEYRKDANIH</sequence>
<dbReference type="SUPFAM" id="SSF51215">
    <property type="entry name" value="Regulatory protein AraC"/>
    <property type="match status" value="1"/>
</dbReference>
<dbReference type="InterPro" id="IPR018060">
    <property type="entry name" value="HTH_AraC"/>
</dbReference>
<evidence type="ECO:0000256" key="3">
    <source>
        <dbReference type="ARBA" id="ARBA00023163"/>
    </source>
</evidence>
<evidence type="ECO:0000259" key="4">
    <source>
        <dbReference type="PROSITE" id="PS01124"/>
    </source>
</evidence>
<name>A0ABS9KU70_9BACT</name>
<dbReference type="PANTHER" id="PTHR43280">
    <property type="entry name" value="ARAC-FAMILY TRANSCRIPTIONAL REGULATOR"/>
    <property type="match status" value="1"/>
</dbReference>
<dbReference type="Gene3D" id="1.10.10.60">
    <property type="entry name" value="Homeodomain-like"/>
    <property type="match status" value="2"/>
</dbReference>
<dbReference type="PANTHER" id="PTHR43280:SF30">
    <property type="entry name" value="MMSAB OPERON REGULATORY PROTEIN"/>
    <property type="match status" value="1"/>
</dbReference>
<dbReference type="PRINTS" id="PR00032">
    <property type="entry name" value="HTHARAC"/>
</dbReference>
<dbReference type="SMART" id="SM00342">
    <property type="entry name" value="HTH_ARAC"/>
    <property type="match status" value="1"/>
</dbReference>
<dbReference type="Proteomes" id="UP001165367">
    <property type="component" value="Unassembled WGS sequence"/>
</dbReference>
<dbReference type="EMBL" id="JAKLTR010000010">
    <property type="protein sequence ID" value="MCG2615875.1"/>
    <property type="molecule type" value="Genomic_DNA"/>
</dbReference>
<proteinExistence type="predicted"/>
<accession>A0ABS9KU70</accession>
<reference evidence="5" key="1">
    <citation type="submission" date="2022-01" db="EMBL/GenBank/DDBJ databases">
        <authorList>
            <person name="Jo J.-H."/>
            <person name="Im W.-T."/>
        </authorList>
    </citation>
    <scope>NUCLEOTIDE SEQUENCE</scope>
    <source>
        <strain evidence="5">NA20</strain>
    </source>
</reference>
<dbReference type="InterPro" id="IPR009057">
    <property type="entry name" value="Homeodomain-like_sf"/>
</dbReference>
<keyword evidence="1" id="KW-0805">Transcription regulation</keyword>
<evidence type="ECO:0000313" key="5">
    <source>
        <dbReference type="EMBL" id="MCG2615875.1"/>
    </source>
</evidence>
<comment type="caution">
    <text evidence="5">The sequence shown here is derived from an EMBL/GenBank/DDBJ whole genome shotgun (WGS) entry which is preliminary data.</text>
</comment>